<dbReference type="InterPro" id="IPR005828">
    <property type="entry name" value="MFS_sugar_transport-like"/>
</dbReference>
<evidence type="ECO:0000313" key="7">
    <source>
        <dbReference type="EnsemblMetazoa" id="XP_028516039.1"/>
    </source>
</evidence>
<keyword evidence="4 5" id="KW-0472">Membrane</keyword>
<feature type="domain" description="Major facilitator superfamily (MFS) profile" evidence="6">
    <location>
        <begin position="20"/>
        <end position="486"/>
    </location>
</feature>
<keyword evidence="2 5" id="KW-0812">Transmembrane</keyword>
<feature type="transmembrane region" description="Helical" evidence="5">
    <location>
        <begin position="433"/>
        <end position="452"/>
    </location>
</feature>
<dbReference type="Gene3D" id="1.20.1250.20">
    <property type="entry name" value="MFS general substrate transporter like domains"/>
    <property type="match status" value="1"/>
</dbReference>
<dbReference type="InterPro" id="IPR020846">
    <property type="entry name" value="MFS_dom"/>
</dbReference>
<evidence type="ECO:0000256" key="4">
    <source>
        <dbReference type="ARBA" id="ARBA00023136"/>
    </source>
</evidence>
<dbReference type="AlphaFoldDB" id="A0A913YLP5"/>
<feature type="transmembrane region" description="Helical" evidence="5">
    <location>
        <begin position="115"/>
        <end position="135"/>
    </location>
</feature>
<feature type="transmembrane region" description="Helical" evidence="5">
    <location>
        <begin position="20"/>
        <end position="43"/>
    </location>
</feature>
<feature type="transmembrane region" description="Helical" evidence="5">
    <location>
        <begin position="307"/>
        <end position="327"/>
    </location>
</feature>
<feature type="transmembrane region" description="Helical" evidence="5">
    <location>
        <begin position="370"/>
        <end position="389"/>
    </location>
</feature>
<dbReference type="InterPro" id="IPR005829">
    <property type="entry name" value="Sugar_transporter_CS"/>
</dbReference>
<dbReference type="CDD" id="cd17317">
    <property type="entry name" value="MFS_SLC22"/>
    <property type="match status" value="1"/>
</dbReference>
<dbReference type="SUPFAM" id="SSF103473">
    <property type="entry name" value="MFS general substrate transporter"/>
    <property type="match status" value="1"/>
</dbReference>
<organism evidence="7 8">
    <name type="scientific">Exaiptasia diaphana</name>
    <name type="common">Tropical sea anemone</name>
    <name type="synonym">Aiptasia pulchella</name>
    <dbReference type="NCBI Taxonomy" id="2652724"/>
    <lineage>
        <taxon>Eukaryota</taxon>
        <taxon>Metazoa</taxon>
        <taxon>Cnidaria</taxon>
        <taxon>Anthozoa</taxon>
        <taxon>Hexacorallia</taxon>
        <taxon>Actiniaria</taxon>
        <taxon>Aiptasiidae</taxon>
        <taxon>Exaiptasia</taxon>
    </lineage>
</organism>
<dbReference type="Proteomes" id="UP000887567">
    <property type="component" value="Unplaced"/>
</dbReference>
<dbReference type="GO" id="GO:0022857">
    <property type="term" value="F:transmembrane transporter activity"/>
    <property type="evidence" value="ECO:0007669"/>
    <property type="project" value="InterPro"/>
</dbReference>
<proteinExistence type="predicted"/>
<evidence type="ECO:0000256" key="3">
    <source>
        <dbReference type="ARBA" id="ARBA00022989"/>
    </source>
</evidence>
<dbReference type="RefSeq" id="XP_028516039.1">
    <property type="nucleotide sequence ID" value="XM_028660238.1"/>
</dbReference>
<dbReference type="OrthoDB" id="6019834at2759"/>
<name>A0A913YLP5_EXADI</name>
<protein>
    <recommendedName>
        <fullName evidence="6">Major facilitator superfamily (MFS) profile domain-containing protein</fullName>
    </recommendedName>
</protein>
<dbReference type="InterPro" id="IPR036259">
    <property type="entry name" value="MFS_trans_sf"/>
</dbReference>
<evidence type="ECO:0000256" key="1">
    <source>
        <dbReference type="ARBA" id="ARBA00004141"/>
    </source>
</evidence>
<accession>A0A913YLP5</accession>
<comment type="subcellular location">
    <subcellularLocation>
        <location evidence="1">Membrane</location>
        <topology evidence="1">Multi-pass membrane protein</topology>
    </subcellularLocation>
</comment>
<dbReference type="PROSITE" id="PS00217">
    <property type="entry name" value="SUGAR_TRANSPORT_2"/>
    <property type="match status" value="1"/>
</dbReference>
<feature type="transmembrane region" description="Helical" evidence="5">
    <location>
        <begin position="209"/>
        <end position="227"/>
    </location>
</feature>
<feature type="transmembrane region" description="Helical" evidence="5">
    <location>
        <begin position="339"/>
        <end position="358"/>
    </location>
</feature>
<feature type="transmembrane region" description="Helical" evidence="5">
    <location>
        <begin position="401"/>
        <end position="421"/>
    </location>
</feature>
<evidence type="ECO:0000313" key="8">
    <source>
        <dbReference type="Proteomes" id="UP000887567"/>
    </source>
</evidence>
<dbReference type="PANTHER" id="PTHR24064">
    <property type="entry name" value="SOLUTE CARRIER FAMILY 22 MEMBER"/>
    <property type="match status" value="1"/>
</dbReference>
<feature type="transmembrane region" description="Helical" evidence="5">
    <location>
        <begin position="176"/>
        <end position="197"/>
    </location>
</feature>
<evidence type="ECO:0000259" key="6">
    <source>
        <dbReference type="PROSITE" id="PS50850"/>
    </source>
</evidence>
<reference evidence="7" key="1">
    <citation type="submission" date="2022-11" db="UniProtKB">
        <authorList>
            <consortium name="EnsemblMetazoa"/>
        </authorList>
    </citation>
    <scope>IDENTIFICATION</scope>
</reference>
<keyword evidence="3 5" id="KW-1133">Transmembrane helix</keyword>
<feature type="transmembrane region" description="Helical" evidence="5">
    <location>
        <begin position="458"/>
        <end position="481"/>
    </location>
</feature>
<feature type="transmembrane region" description="Helical" evidence="5">
    <location>
        <begin position="147"/>
        <end position="170"/>
    </location>
</feature>
<dbReference type="PROSITE" id="PS00216">
    <property type="entry name" value="SUGAR_TRANSPORT_1"/>
    <property type="match status" value="1"/>
</dbReference>
<dbReference type="EnsemblMetazoa" id="XM_028660238.1">
    <property type="protein sequence ID" value="XP_028516039.1"/>
    <property type="gene ID" value="LOC110242981"/>
</dbReference>
<evidence type="ECO:0000256" key="2">
    <source>
        <dbReference type="ARBA" id="ARBA00022692"/>
    </source>
</evidence>
<evidence type="ECO:0000256" key="5">
    <source>
        <dbReference type="SAM" id="Phobius"/>
    </source>
</evidence>
<dbReference type="PROSITE" id="PS50850">
    <property type="entry name" value="MFS"/>
    <property type="match status" value="1"/>
</dbReference>
<dbReference type="OMA" id="RCKKICI"/>
<sequence length="533" mass="59756">MDVDNFLKNIGQFGPFQIRILAFFLFIFFPVTYQTLIMVFMAYEPPWMCTENSTACLLPNATGQEIFSTATKPIELYRRRCSLNRTEWKFADTNLYEGPHRTIVTDFDLVCDRSIYAWLANSIFYIGWAIGALVLGMISDKYGRRSVLFPSLTCVIITAFAMSFSEAIWLVILFRILIGFFEGGCILTMFVLACELVGPAKRALSSTMVWFYFSLVLMVMGLEAYFIRDWQTMCIIISAPFIFTVLFYKFVPESVRWLLVHGKKEQALNILTNVAKVNKKEMPTDDLAVPASHDSKGFLELFRGRKMALMTLVQCYAWFINGMVYYGVSLSSGELGGSIYLNFVVTSLVGIPGNYLVIDNSNRFGRKKTVIGHFIAGAICCIAVSFIPSGTDNTGFIVGRVTLGSLGKLFIIVSFNTIYIWSAEIFPTVVRNTGMGLLIITSRIGAAASPFVVQMSRISAILPFTLMGAGAFLAAFSCIILPEIRGMPTREVVGDEGDFIDCKYTKSSFTNLVDSRCKKICIFYLKVGFFMHF</sequence>
<dbReference type="GeneID" id="110242981"/>
<keyword evidence="8" id="KW-1185">Reference proteome</keyword>
<dbReference type="GO" id="GO:0016020">
    <property type="term" value="C:membrane"/>
    <property type="evidence" value="ECO:0007669"/>
    <property type="project" value="UniProtKB-SubCell"/>
</dbReference>
<dbReference type="Pfam" id="PF00083">
    <property type="entry name" value="Sugar_tr"/>
    <property type="match status" value="1"/>
</dbReference>